<reference evidence="2 3" key="1">
    <citation type="submission" date="2016-08" db="EMBL/GenBank/DDBJ databases">
        <authorList>
            <person name="Seilhamer J.J."/>
        </authorList>
    </citation>
    <scope>NUCLEOTIDE SEQUENCE [LARGE SCALE GENOMIC DNA]</scope>
    <source>
        <strain evidence="2">M3/6</strain>
    </source>
</reference>
<evidence type="ECO:0000313" key="3">
    <source>
        <dbReference type="Proteomes" id="UP000187464"/>
    </source>
</evidence>
<proteinExistence type="predicted"/>
<dbReference type="Pfam" id="PF12771">
    <property type="entry name" value="SusD-like_2"/>
    <property type="match status" value="1"/>
</dbReference>
<dbReference type="SUPFAM" id="SSF48452">
    <property type="entry name" value="TPR-like"/>
    <property type="match status" value="1"/>
</dbReference>
<accession>A0A1R3SYT3</accession>
<dbReference type="PROSITE" id="PS51257">
    <property type="entry name" value="PROKAR_LIPOPROTEIN"/>
    <property type="match status" value="1"/>
</dbReference>
<name>A0A1R3SYT3_9BACT</name>
<dbReference type="KEGG" id="psac:PSM36_0203"/>
<evidence type="ECO:0000313" key="2">
    <source>
        <dbReference type="EMBL" id="SCD19039.1"/>
    </source>
</evidence>
<dbReference type="Proteomes" id="UP000187464">
    <property type="component" value="Chromosome I"/>
</dbReference>
<dbReference type="InterPro" id="IPR041662">
    <property type="entry name" value="SusD-like_2"/>
</dbReference>
<keyword evidence="1" id="KW-0732">Signal</keyword>
<dbReference type="RefSeq" id="WP_076928406.1">
    <property type="nucleotide sequence ID" value="NZ_LT605205.1"/>
</dbReference>
<dbReference type="EMBL" id="LT605205">
    <property type="protein sequence ID" value="SCD19039.1"/>
    <property type="molecule type" value="Genomic_DNA"/>
</dbReference>
<keyword evidence="3" id="KW-1185">Reference proteome</keyword>
<dbReference type="AlphaFoldDB" id="A0A1R3SYT3"/>
<sequence length="511" mass="57195">MKRFNKYITRTGVSILSLLLLLGCNNFDEINTNPDDTTTVSASLLATNVILRYTRFSGRDAKVMIGDNALPKYVGYANEGQMDQQYNKIGGGDFGPMTILPNIEKMIEYAEGGIMEDSYKGLGAFAKAYTFYRLTMKMGDIPYSDAGQGAQGIYKVKYDPQEQVLKGVLDELRAADQYFANGTTFQGDPTPYNGNPVKWRKAVNSFALKVLMSVSDKESIGGINVSSRFAEIVSAGNLMDASTGFYGLAYSSQNRHPLSGTNDLFTSRTILSSLMIDNLKLLNDRRMYYFAEPAGALIADGYGASDPAAYRGVDVEIAYAQMNAGHSANLYSLINKRYLQEEASEPLRLITFAEQELILAEAVLKGWISGDAKTYYESGVKAALTDVMTQANGNAAHGMPITQEYIDAYFTGEAAFKTTLDDQLKQIWMQRYILQFMQDPKSSYFEYRRNEYPEFPVNPETSLNENNKNGIPMRWLYPASEASHNRENLEEALNRQYDGYDEINKIMWILK</sequence>
<evidence type="ECO:0000256" key="1">
    <source>
        <dbReference type="SAM" id="SignalP"/>
    </source>
</evidence>
<organism evidence="2 3">
    <name type="scientific">Proteiniphilum saccharofermentans</name>
    <dbReference type="NCBI Taxonomy" id="1642647"/>
    <lineage>
        <taxon>Bacteria</taxon>
        <taxon>Pseudomonadati</taxon>
        <taxon>Bacteroidota</taxon>
        <taxon>Bacteroidia</taxon>
        <taxon>Bacteroidales</taxon>
        <taxon>Dysgonomonadaceae</taxon>
        <taxon>Proteiniphilum</taxon>
    </lineage>
</organism>
<protein>
    <submittedName>
        <fullName evidence="2">SusD</fullName>
    </submittedName>
</protein>
<feature type="chain" id="PRO_5012028839" evidence="1">
    <location>
        <begin position="29"/>
        <end position="511"/>
    </location>
</feature>
<dbReference type="STRING" id="1642647.PSM36_0203"/>
<feature type="signal peptide" evidence="1">
    <location>
        <begin position="1"/>
        <end position="28"/>
    </location>
</feature>
<dbReference type="Gene3D" id="1.25.40.390">
    <property type="match status" value="1"/>
</dbReference>
<gene>
    <name evidence="2" type="ORF">PSM36_0203</name>
</gene>
<dbReference type="InterPro" id="IPR011990">
    <property type="entry name" value="TPR-like_helical_dom_sf"/>
</dbReference>